<dbReference type="Gene3D" id="3.40.630.30">
    <property type="match status" value="1"/>
</dbReference>
<comment type="caution">
    <text evidence="2">The sequence shown here is derived from an EMBL/GenBank/DDBJ whole genome shotgun (WGS) entry which is preliminary data.</text>
</comment>
<keyword evidence="2" id="KW-0808">Transferase</keyword>
<evidence type="ECO:0000313" key="2">
    <source>
        <dbReference type="EMBL" id="RWU08001.1"/>
    </source>
</evidence>
<dbReference type="SUPFAM" id="SSF55729">
    <property type="entry name" value="Acyl-CoA N-acyltransferases (Nat)"/>
    <property type="match status" value="1"/>
</dbReference>
<dbReference type="Proteomes" id="UP000288789">
    <property type="component" value="Unassembled WGS sequence"/>
</dbReference>
<dbReference type="PANTHER" id="PTHR39173">
    <property type="entry name" value="ACETYLTRANSFERASE"/>
    <property type="match status" value="1"/>
</dbReference>
<dbReference type="GO" id="GO:0016747">
    <property type="term" value="F:acyltransferase activity, transferring groups other than amino-acyl groups"/>
    <property type="evidence" value="ECO:0007669"/>
    <property type="project" value="InterPro"/>
</dbReference>
<dbReference type="PANTHER" id="PTHR39173:SF1">
    <property type="entry name" value="ACETYLTRANSFERASE"/>
    <property type="match status" value="1"/>
</dbReference>
<feature type="domain" description="N-acetyltransferase" evidence="1">
    <location>
        <begin position="4"/>
        <end position="170"/>
    </location>
</feature>
<evidence type="ECO:0000259" key="1">
    <source>
        <dbReference type="PROSITE" id="PS51186"/>
    </source>
</evidence>
<dbReference type="AlphaFoldDB" id="A0A443YVK4"/>
<dbReference type="RefSeq" id="WP_128353173.1">
    <property type="nucleotide sequence ID" value="NZ_RSFE01000014.1"/>
</dbReference>
<name>A0A443YVK4_9GAMM</name>
<evidence type="ECO:0000313" key="3">
    <source>
        <dbReference type="Proteomes" id="UP000288789"/>
    </source>
</evidence>
<dbReference type="EMBL" id="RSFE01000014">
    <property type="protein sequence ID" value="RWU08001.1"/>
    <property type="molecule type" value="Genomic_DNA"/>
</dbReference>
<keyword evidence="3" id="KW-1185">Reference proteome</keyword>
<dbReference type="InterPro" id="IPR000182">
    <property type="entry name" value="GNAT_dom"/>
</dbReference>
<proteinExistence type="predicted"/>
<accession>A0A443YVK4</accession>
<dbReference type="CDD" id="cd04301">
    <property type="entry name" value="NAT_SF"/>
    <property type="match status" value="1"/>
</dbReference>
<reference evidence="2 3" key="1">
    <citation type="submission" date="2018-12" db="EMBL/GenBank/DDBJ databases">
        <authorList>
            <person name="Li A."/>
            <person name="Zhang M."/>
            <person name="Zhu H."/>
        </authorList>
    </citation>
    <scope>NUCLEOTIDE SEQUENCE [LARGE SCALE GENOMIC DNA]</scope>
    <source>
        <strain evidence="2 3">R04H25</strain>
    </source>
</reference>
<sequence length="171" mass="18915">MLKLIIPNARLQASYIDYIEELGSEERYPFPLDFDHRDFAAMLARVEGFRTGASVPPGFVQSSTFWLVEGNEILGCTNIRHRLNAQIEHCGGHIGLSIRPAFRGKGLGKALLEFSLDKARELGITNIHIHCHTDNAASRAMIEACGGILDSQIEVDGSHVSRYLIARILVS</sequence>
<dbReference type="OrthoDB" id="9797989at2"/>
<dbReference type="InterPro" id="IPR016181">
    <property type="entry name" value="Acyl_CoA_acyltransferase"/>
</dbReference>
<organism evidence="2 3">
    <name type="scientific">Pseudidiomarina gelatinasegens</name>
    <dbReference type="NCBI Taxonomy" id="2487740"/>
    <lineage>
        <taxon>Bacteria</taxon>
        <taxon>Pseudomonadati</taxon>
        <taxon>Pseudomonadota</taxon>
        <taxon>Gammaproteobacteria</taxon>
        <taxon>Alteromonadales</taxon>
        <taxon>Idiomarinaceae</taxon>
        <taxon>Pseudidiomarina</taxon>
    </lineage>
</organism>
<gene>
    <name evidence="2" type="ORF">EGC76_11640</name>
</gene>
<dbReference type="PROSITE" id="PS51186">
    <property type="entry name" value="GNAT"/>
    <property type="match status" value="1"/>
</dbReference>
<protein>
    <submittedName>
        <fullName evidence="2">GNAT family N-acetyltransferase</fullName>
    </submittedName>
</protein>
<dbReference type="Pfam" id="PF00583">
    <property type="entry name" value="Acetyltransf_1"/>
    <property type="match status" value="1"/>
</dbReference>